<protein>
    <submittedName>
        <fullName evidence="2">XRE family transcriptional regulator</fullName>
    </submittedName>
</protein>
<name>A0A415SCW5_MEDGN</name>
<accession>A0A415SCW5</accession>
<comment type="caution">
    <text evidence="2">The sequence shown here is derived from an EMBL/GenBank/DDBJ whole genome shotgun (WGS) entry which is preliminary data.</text>
</comment>
<feature type="domain" description="HTH cro/C1-type" evidence="1">
    <location>
        <begin position="17"/>
        <end position="50"/>
    </location>
</feature>
<dbReference type="AlphaFoldDB" id="A0A415SCW5"/>
<organism evidence="2 3">
    <name type="scientific">Mediterraneibacter gnavus</name>
    <name type="common">Ruminococcus gnavus</name>
    <dbReference type="NCBI Taxonomy" id="33038"/>
    <lineage>
        <taxon>Bacteria</taxon>
        <taxon>Bacillati</taxon>
        <taxon>Bacillota</taxon>
        <taxon>Clostridia</taxon>
        <taxon>Lachnospirales</taxon>
        <taxon>Lachnospiraceae</taxon>
        <taxon>Mediterraneibacter</taxon>
    </lineage>
</organism>
<dbReference type="GO" id="GO:0003677">
    <property type="term" value="F:DNA binding"/>
    <property type="evidence" value="ECO:0007669"/>
    <property type="project" value="InterPro"/>
</dbReference>
<dbReference type="Gene3D" id="1.10.260.40">
    <property type="entry name" value="lambda repressor-like DNA-binding domains"/>
    <property type="match status" value="1"/>
</dbReference>
<reference evidence="2 3" key="1">
    <citation type="submission" date="2018-08" db="EMBL/GenBank/DDBJ databases">
        <title>A genome reference for cultivated species of the human gut microbiota.</title>
        <authorList>
            <person name="Zou Y."/>
            <person name="Xue W."/>
            <person name="Luo G."/>
        </authorList>
    </citation>
    <scope>NUCLEOTIDE SEQUENCE [LARGE SCALE GENOMIC DNA]</scope>
    <source>
        <strain evidence="2 3">AF33-12</strain>
    </source>
</reference>
<dbReference type="Pfam" id="PF13443">
    <property type="entry name" value="HTH_26"/>
    <property type="match status" value="1"/>
</dbReference>
<dbReference type="InterPro" id="IPR001387">
    <property type="entry name" value="Cro/C1-type_HTH"/>
</dbReference>
<evidence type="ECO:0000259" key="1">
    <source>
        <dbReference type="PROSITE" id="PS50943"/>
    </source>
</evidence>
<evidence type="ECO:0000313" key="2">
    <source>
        <dbReference type="EMBL" id="RHM80514.1"/>
    </source>
</evidence>
<dbReference type="SUPFAM" id="SSF47413">
    <property type="entry name" value="lambda repressor-like DNA-binding domains"/>
    <property type="match status" value="1"/>
</dbReference>
<gene>
    <name evidence="2" type="ORF">DWZ50_02820</name>
</gene>
<dbReference type="Proteomes" id="UP000285610">
    <property type="component" value="Unassembled WGS sequence"/>
</dbReference>
<sequence length="58" mass="6526">MEQEGLTTYKIRKEKIISESTLQNIREGKRITTDSIAALCGALNCQPGDILEYIPDEK</sequence>
<evidence type="ECO:0000313" key="3">
    <source>
        <dbReference type="Proteomes" id="UP000285610"/>
    </source>
</evidence>
<dbReference type="PROSITE" id="PS50943">
    <property type="entry name" value="HTH_CROC1"/>
    <property type="match status" value="1"/>
</dbReference>
<dbReference type="InterPro" id="IPR010982">
    <property type="entry name" value="Lambda_DNA-bd_dom_sf"/>
</dbReference>
<proteinExistence type="predicted"/>
<dbReference type="EMBL" id="QRQE01000005">
    <property type="protein sequence ID" value="RHM80514.1"/>
    <property type="molecule type" value="Genomic_DNA"/>
</dbReference>